<dbReference type="EMBL" id="CAJNBJ010000001">
    <property type="protein sequence ID" value="CAE6715373.1"/>
    <property type="molecule type" value="Genomic_DNA"/>
</dbReference>
<organism evidence="2 3">
    <name type="scientific">Nitrospira defluvii</name>
    <dbReference type="NCBI Taxonomy" id="330214"/>
    <lineage>
        <taxon>Bacteria</taxon>
        <taxon>Pseudomonadati</taxon>
        <taxon>Nitrospirota</taxon>
        <taxon>Nitrospiria</taxon>
        <taxon>Nitrospirales</taxon>
        <taxon>Nitrospiraceae</taxon>
        <taxon>Nitrospira</taxon>
    </lineage>
</organism>
<reference evidence="2 3" key="1">
    <citation type="submission" date="2021-02" db="EMBL/GenBank/DDBJ databases">
        <authorList>
            <person name="Han P."/>
        </authorList>
    </citation>
    <scope>NUCLEOTIDE SEQUENCE [LARGE SCALE GENOMIC DNA]</scope>
    <source>
        <strain evidence="2">Candidatus Nitrospira sp. ZN2</strain>
    </source>
</reference>
<sequence>MIDRRHRGDSAGRFRRRDAGITGCHPTEDGRTAGLAFLRRAVVGRGHIAVLRFVVDSTRHRRRHDLTAREAEIRRADQAQRKQDGHLLHKSSLSRLVDGAHQVGALRGGSIGNLSRLVNRKAGSCHVPLRLTVLTLGPYDSIKQQLSSSIQNVIPKPAATICVRKVSDVVGPDPPEELSLFQSYAEPKYLYSPNR</sequence>
<evidence type="ECO:0000313" key="2">
    <source>
        <dbReference type="EMBL" id="CAE6715373.1"/>
    </source>
</evidence>
<dbReference type="Proteomes" id="UP000675880">
    <property type="component" value="Unassembled WGS sequence"/>
</dbReference>
<proteinExistence type="predicted"/>
<protein>
    <submittedName>
        <fullName evidence="2">Uncharacterized protein</fullName>
    </submittedName>
</protein>
<comment type="caution">
    <text evidence="2">The sequence shown here is derived from an EMBL/GenBank/DDBJ whole genome shotgun (WGS) entry which is preliminary data.</text>
</comment>
<name>A0ABM8QU32_9BACT</name>
<feature type="compositionally biased region" description="Basic and acidic residues" evidence="1">
    <location>
        <begin position="1"/>
        <end position="12"/>
    </location>
</feature>
<keyword evidence="3" id="KW-1185">Reference proteome</keyword>
<gene>
    <name evidence="2" type="ORF">NSPZN2_11421</name>
</gene>
<evidence type="ECO:0000313" key="3">
    <source>
        <dbReference type="Proteomes" id="UP000675880"/>
    </source>
</evidence>
<evidence type="ECO:0000256" key="1">
    <source>
        <dbReference type="SAM" id="MobiDB-lite"/>
    </source>
</evidence>
<feature type="region of interest" description="Disordered" evidence="1">
    <location>
        <begin position="1"/>
        <end position="25"/>
    </location>
</feature>
<accession>A0ABM8QU32</accession>